<organism evidence="2 3">
    <name type="scientific">Leminorella richardii</name>
    <dbReference type="NCBI Taxonomy" id="158841"/>
    <lineage>
        <taxon>Bacteria</taxon>
        <taxon>Pseudomonadati</taxon>
        <taxon>Pseudomonadota</taxon>
        <taxon>Gammaproteobacteria</taxon>
        <taxon>Enterobacterales</taxon>
        <taxon>Budviciaceae</taxon>
        <taxon>Leminorella</taxon>
    </lineage>
</organism>
<dbReference type="RefSeq" id="WP_111739538.1">
    <property type="nucleotide sequence ID" value="NZ_LR698987.1"/>
</dbReference>
<sequence length="67" mass="7357">MKPILYAAALLLAGCGTYQGGCDISEPSPIYKYDPESGEYRRDRRMERVREQGARDGSADSGPTVCQ</sequence>
<dbReference type="Proteomes" id="UP000249005">
    <property type="component" value="Chromosome 1"/>
</dbReference>
<dbReference type="EMBL" id="LS483470">
    <property type="protein sequence ID" value="SQI36989.1"/>
    <property type="molecule type" value="Genomic_DNA"/>
</dbReference>
<dbReference type="AlphaFoldDB" id="A0A2X4UE97"/>
<feature type="compositionally biased region" description="Basic and acidic residues" evidence="1">
    <location>
        <begin position="33"/>
        <end position="58"/>
    </location>
</feature>
<evidence type="ECO:0000313" key="2">
    <source>
        <dbReference type="EMBL" id="SQI36989.1"/>
    </source>
</evidence>
<accession>A0A2X4UE97</accession>
<name>A0A2X4UE97_9GAMM</name>
<feature type="region of interest" description="Disordered" evidence="1">
    <location>
        <begin position="32"/>
        <end position="67"/>
    </location>
</feature>
<protein>
    <recommendedName>
        <fullName evidence="4">Lipoprotein</fullName>
    </recommendedName>
</protein>
<proteinExistence type="predicted"/>
<dbReference type="KEGG" id="lri:NCTC12151_00963"/>
<evidence type="ECO:0008006" key="4">
    <source>
        <dbReference type="Google" id="ProtNLM"/>
    </source>
</evidence>
<evidence type="ECO:0000256" key="1">
    <source>
        <dbReference type="SAM" id="MobiDB-lite"/>
    </source>
</evidence>
<reference evidence="2 3" key="1">
    <citation type="submission" date="2018-06" db="EMBL/GenBank/DDBJ databases">
        <authorList>
            <consortium name="Pathogen Informatics"/>
            <person name="Doyle S."/>
        </authorList>
    </citation>
    <scope>NUCLEOTIDE SEQUENCE [LARGE SCALE GENOMIC DNA]</scope>
    <source>
        <strain evidence="2 3">NCTC12151</strain>
    </source>
</reference>
<gene>
    <name evidence="2" type="ORF">NCTC12151_00963</name>
</gene>
<dbReference type="PROSITE" id="PS51257">
    <property type="entry name" value="PROKAR_LIPOPROTEIN"/>
    <property type="match status" value="1"/>
</dbReference>
<evidence type="ECO:0000313" key="3">
    <source>
        <dbReference type="Proteomes" id="UP000249005"/>
    </source>
</evidence>
<keyword evidence="3" id="KW-1185">Reference proteome</keyword>